<evidence type="ECO:0000256" key="3">
    <source>
        <dbReference type="ARBA" id="ARBA00022833"/>
    </source>
</evidence>
<dbReference type="GO" id="GO:0008270">
    <property type="term" value="F:zinc ion binding"/>
    <property type="evidence" value="ECO:0007669"/>
    <property type="project" value="UniProtKB-UniRule"/>
</dbReference>
<dbReference type="GO" id="GO:0016151">
    <property type="term" value="F:nickel cation binding"/>
    <property type="evidence" value="ECO:0007669"/>
    <property type="project" value="UniProtKB-UniRule"/>
</dbReference>
<protein>
    <recommendedName>
        <fullName evidence="4">Hydrogenase maturation factor HypA</fullName>
    </recommendedName>
</protein>
<sequence>MHELSITRALLDQALAEAEKHGAKRIGRIRLLLGTGGSVVPDCVQLYFDEMKKGTAAAEAELEFKRVPLRIRCPKCSAEWGTSSAPGRADSVDQSATGPLDHILQGMCACNAGGDIISGQELVIESMDVD</sequence>
<accession>A0A937XFC2</accession>
<feature type="binding site" evidence="4">
    <location>
        <position position="73"/>
    </location>
    <ligand>
        <name>Zn(2+)</name>
        <dbReference type="ChEBI" id="CHEBI:29105"/>
    </ligand>
</feature>
<keyword evidence="2 4" id="KW-0479">Metal-binding</keyword>
<evidence type="ECO:0000313" key="6">
    <source>
        <dbReference type="Proteomes" id="UP000779900"/>
    </source>
</evidence>
<gene>
    <name evidence="4" type="primary">hypA</name>
    <name evidence="5" type="ORF">FJY68_02140</name>
</gene>
<evidence type="ECO:0000256" key="1">
    <source>
        <dbReference type="ARBA" id="ARBA00022596"/>
    </source>
</evidence>
<reference evidence="5" key="1">
    <citation type="submission" date="2019-03" db="EMBL/GenBank/DDBJ databases">
        <title>Lake Tanganyika Metagenome-Assembled Genomes (MAGs).</title>
        <authorList>
            <person name="Tran P."/>
        </authorList>
    </citation>
    <scope>NUCLEOTIDE SEQUENCE</scope>
    <source>
        <strain evidence="5">K_DeepCast_150m_m2_040</strain>
    </source>
</reference>
<evidence type="ECO:0000313" key="5">
    <source>
        <dbReference type="EMBL" id="MBM3330636.1"/>
    </source>
</evidence>
<dbReference type="HAMAP" id="MF_00213">
    <property type="entry name" value="HypA_HybF"/>
    <property type="match status" value="1"/>
</dbReference>
<comment type="similarity">
    <text evidence="4">Belongs to the HypA/HybF family.</text>
</comment>
<dbReference type="PANTHER" id="PTHR34535:SF3">
    <property type="entry name" value="HYDROGENASE MATURATION FACTOR HYPA"/>
    <property type="match status" value="1"/>
</dbReference>
<feature type="binding site" evidence="4">
    <location>
        <position position="2"/>
    </location>
    <ligand>
        <name>Ni(2+)</name>
        <dbReference type="ChEBI" id="CHEBI:49786"/>
    </ligand>
</feature>
<comment type="caution">
    <text evidence="5">The sequence shown here is derived from an EMBL/GenBank/DDBJ whole genome shotgun (WGS) entry which is preliminary data.</text>
</comment>
<dbReference type="GO" id="GO:0051604">
    <property type="term" value="P:protein maturation"/>
    <property type="evidence" value="ECO:0007669"/>
    <property type="project" value="InterPro"/>
</dbReference>
<proteinExistence type="inferred from homology"/>
<feature type="binding site" evidence="4">
    <location>
        <position position="108"/>
    </location>
    <ligand>
        <name>Zn(2+)</name>
        <dbReference type="ChEBI" id="CHEBI:29105"/>
    </ligand>
</feature>
<keyword evidence="3 4" id="KW-0862">Zinc</keyword>
<name>A0A937XFC2_UNCW3</name>
<dbReference type="PIRSF" id="PIRSF004761">
    <property type="entry name" value="Hydrgn_mat_HypA"/>
    <property type="match status" value="1"/>
</dbReference>
<dbReference type="AlphaFoldDB" id="A0A937XFC2"/>
<dbReference type="EMBL" id="VGIR01000007">
    <property type="protein sequence ID" value="MBM3330636.1"/>
    <property type="molecule type" value="Genomic_DNA"/>
</dbReference>
<evidence type="ECO:0000256" key="4">
    <source>
        <dbReference type="HAMAP-Rule" id="MF_00213"/>
    </source>
</evidence>
<dbReference type="Gene3D" id="3.30.2320.80">
    <property type="match status" value="1"/>
</dbReference>
<organism evidence="5 6">
    <name type="scientific">candidate division WOR-3 bacterium</name>
    <dbReference type="NCBI Taxonomy" id="2052148"/>
    <lineage>
        <taxon>Bacteria</taxon>
        <taxon>Bacteria division WOR-3</taxon>
    </lineage>
</organism>
<comment type="function">
    <text evidence="4">Involved in the maturation of [NiFe] hydrogenases. Required for nickel insertion into the metal center of the hydrogenase.</text>
</comment>
<dbReference type="Pfam" id="PF01155">
    <property type="entry name" value="HypA"/>
    <property type="match status" value="1"/>
</dbReference>
<feature type="binding site" evidence="4">
    <location>
        <position position="76"/>
    </location>
    <ligand>
        <name>Zn(2+)</name>
        <dbReference type="ChEBI" id="CHEBI:29105"/>
    </ligand>
</feature>
<dbReference type="PANTHER" id="PTHR34535">
    <property type="entry name" value="HYDROGENASE MATURATION FACTOR HYPA"/>
    <property type="match status" value="1"/>
</dbReference>
<evidence type="ECO:0000256" key="2">
    <source>
        <dbReference type="ARBA" id="ARBA00022723"/>
    </source>
</evidence>
<feature type="binding site" evidence="4">
    <location>
        <position position="110"/>
    </location>
    <ligand>
        <name>Zn(2+)</name>
        <dbReference type="ChEBI" id="CHEBI:29105"/>
    </ligand>
</feature>
<dbReference type="InterPro" id="IPR000688">
    <property type="entry name" value="HypA/HybF"/>
</dbReference>
<keyword evidence="1 4" id="KW-0533">Nickel</keyword>
<dbReference type="Proteomes" id="UP000779900">
    <property type="component" value="Unassembled WGS sequence"/>
</dbReference>